<comment type="caution">
    <text evidence="1">The sequence shown here is derived from an EMBL/GenBank/DDBJ whole genome shotgun (WGS) entry which is preliminary data.</text>
</comment>
<dbReference type="Proteomes" id="UP000831701">
    <property type="component" value="Chromosome 7"/>
</dbReference>
<feature type="non-terminal residue" evidence="1">
    <location>
        <position position="1333"/>
    </location>
</feature>
<accession>A0ACB8WQC5</accession>
<keyword evidence="2" id="KW-1185">Reference proteome</keyword>
<dbReference type="EMBL" id="CM041537">
    <property type="protein sequence ID" value="KAI3369906.1"/>
    <property type="molecule type" value="Genomic_DNA"/>
</dbReference>
<organism evidence="1 2">
    <name type="scientific">Scortum barcoo</name>
    <name type="common">barcoo grunter</name>
    <dbReference type="NCBI Taxonomy" id="214431"/>
    <lineage>
        <taxon>Eukaryota</taxon>
        <taxon>Metazoa</taxon>
        <taxon>Chordata</taxon>
        <taxon>Craniata</taxon>
        <taxon>Vertebrata</taxon>
        <taxon>Euteleostomi</taxon>
        <taxon>Actinopterygii</taxon>
        <taxon>Neopterygii</taxon>
        <taxon>Teleostei</taxon>
        <taxon>Neoteleostei</taxon>
        <taxon>Acanthomorphata</taxon>
        <taxon>Eupercaria</taxon>
        <taxon>Centrarchiformes</taxon>
        <taxon>Terapontoidei</taxon>
        <taxon>Terapontidae</taxon>
        <taxon>Scortum</taxon>
    </lineage>
</organism>
<gene>
    <name evidence="1" type="ORF">L3Q82_024715</name>
</gene>
<proteinExistence type="predicted"/>
<reference evidence="1" key="1">
    <citation type="submission" date="2022-04" db="EMBL/GenBank/DDBJ databases">
        <title>Jade perch genome.</title>
        <authorList>
            <person name="Chao B."/>
        </authorList>
    </citation>
    <scope>NUCLEOTIDE SEQUENCE</scope>
    <source>
        <strain evidence="1">CB-2022</strain>
    </source>
</reference>
<evidence type="ECO:0000313" key="1">
    <source>
        <dbReference type="EMBL" id="KAI3369906.1"/>
    </source>
</evidence>
<name>A0ACB8WQC5_9TELE</name>
<evidence type="ECO:0000313" key="2">
    <source>
        <dbReference type="Proteomes" id="UP000831701"/>
    </source>
</evidence>
<protein>
    <submittedName>
        <fullName evidence="1">Uncharacterized protein</fullName>
    </submittedName>
</protein>
<sequence>MLSGTWRRSVGHQQPAAAPVVASKGMTVCGVPSGTVVLEAQYDYNYRGADGRQVCIREGERFILLKKTNNDWWQVRRIGAASKTKPLYVPATYVTEVPIAPRPSPQRLVMSASLNSNLRILPRLSLSPSPTATTYNEEHRVNKTFYRSMENLSSSSAFQGQDNHTSTGGGHFPTLPLSEFSFTPNSATSPSGHLTVPGCPAASSSQTVPRNPRVVPMITRSQSSSYLPENLTENPYDEVGGGITSRPNRKMPKKSCSQWDMVGSSGKNHLQVPTESYLSQLSWQDSPLYTDMQPEKRLSQPEPPNPAPGEQPLQVMDLWEQYSDPSTGRCYYINSITKERSWKPPRRARGRGANKGSLLQPQMLPRETSHLSLPLPEAGNGTMHTPALCDNDTDFLNDLNNFFGRFEALNSTPAEKEVPRQEETALCLASADVRRTLKRVKTCKAPGPDNILGRVHRECADHLACVLKDTFNTSLSQAKVPSCFKIATIIPVPKKTHITSLNDYRPVALTPIMMKCFERLVKDHIISKLPPTFDPLQFAYRPNHSTEDAICSALHLSLTHLEEKNTHVRMLFLDFSSAFNTIIPQHLVGKLGLLAFSTPLCNWLLDFLTERPQSVRVGKNTSSVITHSTGSPQGCVLSPLLFTLMTHDCVPRSATNHIVKFADDTTVVGLIRDDNDLAYREEVEQLVRWCEGNNLILNVDKTKEIIVDFKEDPAQPRSSPQSTTRPWRWSAAPSFWGVHITDDLTWSVNSASLVKRAQQCLHFLRWMKRAHLPPPIHTTFYRSTRGKHWTYLDLVTMKLRGMTEQKKLTKKEGRGLIYRAWVMGKWRQVRTRTGETNVVEQHSPDFLFGSYQRNNDGSWQMKQSMQRAASSDTLSTVAFNNADAHLHHSGPQHDVKQQLSHSQSMILPENGKLVQQCRDYSCNVTNIVVEPPSPQSSPDSDGCTPELEKAGLLNKTKIAEGGRKLRKNWSPSWVVLVGNSLVFFKDPKSQTPSSWKPGNSRPESSVDLRGAQLHWANELSSKKNVFKLRTVTGNEFLLQSETDSLIKEWYNTIQNVIDRLDRENPLDNVLLYSLRRAGSVEMLDHSGDEDERRTSLPRSSSNLENTERKRVKTRLKKLILKRPPLQALQEKGLIKAHELRCIIKDQVFGCCLEMLCEREKSTVPRFVRLCTEAVERRGLDTDGIYRVSGNLAVIQKLRFLVNHEEKLNLDESEWEDIHVITGALKLFFRELPEPLVPFGFFTDIVETVKMSVYMDKVDRLKCLVLGMPPPNHDTLQFMCRHLKRVLEHSDTNRMTTQNIGIVFGPTLMRPERDTGNMAVNMVYQNQAVELILN</sequence>